<keyword evidence="4 5" id="KW-0862">Zinc</keyword>
<dbReference type="InterPro" id="IPR036855">
    <property type="entry name" value="Znf_CCCH_sf"/>
</dbReference>
<dbReference type="InterPro" id="IPR000571">
    <property type="entry name" value="Znf_CCCH"/>
</dbReference>
<dbReference type="GO" id="GO:0008270">
    <property type="term" value="F:zinc ion binding"/>
    <property type="evidence" value="ECO:0007669"/>
    <property type="project" value="UniProtKB-KW"/>
</dbReference>
<organism evidence="7 8">
    <name type="scientific">Blepharisma stoltei</name>
    <dbReference type="NCBI Taxonomy" id="1481888"/>
    <lineage>
        <taxon>Eukaryota</taxon>
        <taxon>Sar</taxon>
        <taxon>Alveolata</taxon>
        <taxon>Ciliophora</taxon>
        <taxon>Postciliodesmatophora</taxon>
        <taxon>Heterotrichea</taxon>
        <taxon>Heterotrichida</taxon>
        <taxon>Blepharismidae</taxon>
        <taxon>Blepharisma</taxon>
    </lineage>
</organism>
<feature type="domain" description="C3H1-type" evidence="6">
    <location>
        <begin position="32"/>
        <end position="59"/>
    </location>
</feature>
<proteinExistence type="predicted"/>
<evidence type="ECO:0000313" key="8">
    <source>
        <dbReference type="Proteomes" id="UP001162131"/>
    </source>
</evidence>
<keyword evidence="3 5" id="KW-0863">Zinc-finger</keyword>
<sequence>MLECDQRDLQSHFKKESPKALKEHKEQDFQVKFKTEICKNWVNGFCPFGEACAFAHGKEELRDKVGVRTKECKHFSELGCCTYGERCQFKHTIVSKHRLPIFLSISMRGQIESQI</sequence>
<dbReference type="GO" id="GO:0010468">
    <property type="term" value="P:regulation of gene expression"/>
    <property type="evidence" value="ECO:0007669"/>
    <property type="project" value="UniProtKB-ARBA"/>
</dbReference>
<evidence type="ECO:0000259" key="6">
    <source>
        <dbReference type="PROSITE" id="PS50103"/>
    </source>
</evidence>
<accession>A0AAU9JNJ1</accession>
<comment type="caution">
    <text evidence="7">The sequence shown here is derived from an EMBL/GenBank/DDBJ whole genome shotgun (WGS) entry which is preliminary data.</text>
</comment>
<dbReference type="PROSITE" id="PS50103">
    <property type="entry name" value="ZF_C3H1"/>
    <property type="match status" value="2"/>
</dbReference>
<feature type="zinc finger region" description="C3H1-type" evidence="5">
    <location>
        <begin position="66"/>
        <end position="94"/>
    </location>
</feature>
<dbReference type="PANTHER" id="PTHR12547">
    <property type="entry name" value="CCCH ZINC FINGER/TIS11-RELATED"/>
    <property type="match status" value="1"/>
</dbReference>
<evidence type="ECO:0000256" key="2">
    <source>
        <dbReference type="ARBA" id="ARBA00022737"/>
    </source>
</evidence>
<evidence type="ECO:0000256" key="5">
    <source>
        <dbReference type="PROSITE-ProRule" id="PRU00723"/>
    </source>
</evidence>
<dbReference type="AlphaFoldDB" id="A0AAU9JNJ1"/>
<feature type="zinc finger region" description="C3H1-type" evidence="5">
    <location>
        <begin position="32"/>
        <end position="59"/>
    </location>
</feature>
<dbReference type="SUPFAM" id="SSF90229">
    <property type="entry name" value="CCCH zinc finger"/>
    <property type="match status" value="2"/>
</dbReference>
<dbReference type="Proteomes" id="UP001162131">
    <property type="component" value="Unassembled WGS sequence"/>
</dbReference>
<dbReference type="EMBL" id="CAJZBQ010000046">
    <property type="protein sequence ID" value="CAG9328802.1"/>
    <property type="molecule type" value="Genomic_DNA"/>
</dbReference>
<name>A0AAU9JNJ1_9CILI</name>
<dbReference type="InterPro" id="IPR045877">
    <property type="entry name" value="ZFP36-like"/>
</dbReference>
<feature type="domain" description="C3H1-type" evidence="6">
    <location>
        <begin position="66"/>
        <end position="94"/>
    </location>
</feature>
<dbReference type="GO" id="GO:0051252">
    <property type="term" value="P:regulation of RNA metabolic process"/>
    <property type="evidence" value="ECO:0007669"/>
    <property type="project" value="UniProtKB-ARBA"/>
</dbReference>
<gene>
    <name evidence="7" type="ORF">BSTOLATCC_MIC46792</name>
</gene>
<protein>
    <recommendedName>
        <fullName evidence="6">C3H1-type domain-containing protein</fullName>
    </recommendedName>
</protein>
<dbReference type="Gene3D" id="4.10.1000.10">
    <property type="entry name" value="Zinc finger, CCCH-type"/>
    <property type="match status" value="1"/>
</dbReference>
<reference evidence="7" key="1">
    <citation type="submission" date="2021-09" db="EMBL/GenBank/DDBJ databases">
        <authorList>
            <consortium name="AG Swart"/>
            <person name="Singh M."/>
            <person name="Singh A."/>
            <person name="Seah K."/>
            <person name="Emmerich C."/>
        </authorList>
    </citation>
    <scope>NUCLEOTIDE SEQUENCE</scope>
    <source>
        <strain evidence="7">ATCC30299</strain>
    </source>
</reference>
<keyword evidence="2" id="KW-0677">Repeat</keyword>
<evidence type="ECO:0000256" key="1">
    <source>
        <dbReference type="ARBA" id="ARBA00022723"/>
    </source>
</evidence>
<dbReference type="Gene3D" id="6.10.250.3220">
    <property type="match status" value="1"/>
</dbReference>
<dbReference type="SMART" id="SM00356">
    <property type="entry name" value="ZnF_C3H1"/>
    <property type="match status" value="2"/>
</dbReference>
<evidence type="ECO:0000256" key="3">
    <source>
        <dbReference type="ARBA" id="ARBA00022771"/>
    </source>
</evidence>
<dbReference type="PANTHER" id="PTHR12547:SF18">
    <property type="entry name" value="PROTEIN TIS11"/>
    <property type="match status" value="1"/>
</dbReference>
<dbReference type="Pfam" id="PF00642">
    <property type="entry name" value="zf-CCCH"/>
    <property type="match status" value="2"/>
</dbReference>
<dbReference type="FunFam" id="4.10.1000.10:FF:000003">
    <property type="entry name" value="Zinc finger CCCH domain-containing protein"/>
    <property type="match status" value="1"/>
</dbReference>
<dbReference type="GO" id="GO:0003729">
    <property type="term" value="F:mRNA binding"/>
    <property type="evidence" value="ECO:0007669"/>
    <property type="project" value="InterPro"/>
</dbReference>
<evidence type="ECO:0000313" key="7">
    <source>
        <dbReference type="EMBL" id="CAG9328802.1"/>
    </source>
</evidence>
<evidence type="ECO:0000256" key="4">
    <source>
        <dbReference type="ARBA" id="ARBA00022833"/>
    </source>
</evidence>
<keyword evidence="8" id="KW-1185">Reference proteome</keyword>
<keyword evidence="1 5" id="KW-0479">Metal-binding</keyword>